<proteinExistence type="predicted"/>
<evidence type="ECO:0000313" key="1">
    <source>
        <dbReference type="EMBL" id="KAL2068235.1"/>
    </source>
</evidence>
<reference evidence="1 2" key="1">
    <citation type="journal article" date="2024" name="Commun. Biol.">
        <title>Comparative genomic analysis of thermophilic fungi reveals convergent evolutionary adaptations and gene losses.</title>
        <authorList>
            <person name="Steindorff A.S."/>
            <person name="Aguilar-Pontes M.V."/>
            <person name="Robinson A.J."/>
            <person name="Andreopoulos B."/>
            <person name="LaButti K."/>
            <person name="Kuo A."/>
            <person name="Mondo S."/>
            <person name="Riley R."/>
            <person name="Otillar R."/>
            <person name="Haridas S."/>
            <person name="Lipzen A."/>
            <person name="Grimwood J."/>
            <person name="Schmutz J."/>
            <person name="Clum A."/>
            <person name="Reid I.D."/>
            <person name="Moisan M.C."/>
            <person name="Butler G."/>
            <person name="Nguyen T.T.M."/>
            <person name="Dewar K."/>
            <person name="Conant G."/>
            <person name="Drula E."/>
            <person name="Henrissat B."/>
            <person name="Hansel C."/>
            <person name="Singer S."/>
            <person name="Hutchinson M.I."/>
            <person name="de Vries R.P."/>
            <person name="Natvig D.O."/>
            <person name="Powell A.J."/>
            <person name="Tsang A."/>
            <person name="Grigoriev I.V."/>
        </authorList>
    </citation>
    <scope>NUCLEOTIDE SEQUENCE [LARGE SCALE GENOMIC DNA]</scope>
    <source>
        <strain evidence="1 2">CBS 494.80</strain>
    </source>
</reference>
<keyword evidence="2" id="KW-1185">Reference proteome</keyword>
<evidence type="ECO:0000313" key="2">
    <source>
        <dbReference type="Proteomes" id="UP001595075"/>
    </source>
</evidence>
<protein>
    <submittedName>
        <fullName evidence="1">Uncharacterized protein</fullName>
    </submittedName>
</protein>
<dbReference type="EMBL" id="JAZHXI010000009">
    <property type="protein sequence ID" value="KAL2068235.1"/>
    <property type="molecule type" value="Genomic_DNA"/>
</dbReference>
<comment type="caution">
    <text evidence="1">The sequence shown here is derived from an EMBL/GenBank/DDBJ whole genome shotgun (WGS) entry which is preliminary data.</text>
</comment>
<gene>
    <name evidence="1" type="ORF">VTL71DRAFT_16333</name>
</gene>
<sequence length="103" mass="11644">MSPLWEGKDGKEEDSTSDHLSDYSQIVIASFNKRVAYDLVNFFDSTFDLPDQPGGFYGHRYVSESLQDKMRFLDVEGLEPAEKLIKSELDNLKPLPVPAICSN</sequence>
<dbReference type="Proteomes" id="UP001595075">
    <property type="component" value="Unassembled WGS sequence"/>
</dbReference>
<accession>A0ABR4CE66</accession>
<name>A0ABR4CE66_9HELO</name>
<organism evidence="1 2">
    <name type="scientific">Oculimacula yallundae</name>
    <dbReference type="NCBI Taxonomy" id="86028"/>
    <lineage>
        <taxon>Eukaryota</taxon>
        <taxon>Fungi</taxon>
        <taxon>Dikarya</taxon>
        <taxon>Ascomycota</taxon>
        <taxon>Pezizomycotina</taxon>
        <taxon>Leotiomycetes</taxon>
        <taxon>Helotiales</taxon>
        <taxon>Ploettnerulaceae</taxon>
        <taxon>Oculimacula</taxon>
    </lineage>
</organism>